<evidence type="ECO:0000256" key="9">
    <source>
        <dbReference type="SAM" id="MobiDB-lite"/>
    </source>
</evidence>
<feature type="transmembrane region" description="Helical" evidence="8">
    <location>
        <begin position="12"/>
        <end position="38"/>
    </location>
</feature>
<keyword evidence="5 8" id="KW-0812">Transmembrane</keyword>
<keyword evidence="7 8" id="KW-0472">Membrane</keyword>
<feature type="region of interest" description="Disordered" evidence="9">
    <location>
        <begin position="552"/>
        <end position="579"/>
    </location>
</feature>
<accession>A0AAE1TG14</accession>
<protein>
    <recommendedName>
        <fullName evidence="8">Glycosyltransferase family 92 protein</fullName>
        <ecNumber evidence="8">2.4.1.-</ecNumber>
    </recommendedName>
</protein>
<evidence type="ECO:0000256" key="6">
    <source>
        <dbReference type="ARBA" id="ARBA00022989"/>
    </source>
</evidence>
<sequence>MKVRRRRGDAPALSWISFFWCTLFLVLSSAIFTTLATLRHFYSSEPLHFTAIFSRQPARVMQAKSSRSSQTPEISVRETVVLPNQALVFLDYPPSFRLPAEDDIKCAYSWPNSSLTYQPPLLIEYPQVRQQMVRCPLHLLRLNVSVTIQSKPYFRPNYKWHPLVYEALFDRDNSTIVFVKGFNLRPAREADASRFECLFGWDFTSLNYLLTSDVISIAQEIVRCRTPSSILTSHPRVRSSVKVSVKAVGRKLLPTIAMPGVRLQLDPPSRKHHVICMCTMLRNQARFIKEWIMYHTRIGVQRWFIYDNNSDDDITDVIGLLLQAGYNITRHVWPWVKTQEAGFADCALRARDVCEWVGFIDVDEFFNLKTEENLEEAIVQETRGIKNVGEIRTGCYSFGPSGLNKIPREGVMVGYTCRKADRERHKSIVRPEALNQNLINVVHHFQLKDGYVAVDANRTRMVINHYKYQVWKVFKGKFERRVSAYVVDWKTKENEGSKDRVPGLGSSAVEPPDWSNRFCEVWDRSLRRRVERMFMDPTTGLLPWQPKEDLRLRKPRRRKRRQREVSSRHNEEDTQQVAL</sequence>
<evidence type="ECO:0000313" key="11">
    <source>
        <dbReference type="Proteomes" id="UP001293593"/>
    </source>
</evidence>
<dbReference type="GO" id="GO:0016020">
    <property type="term" value="C:membrane"/>
    <property type="evidence" value="ECO:0007669"/>
    <property type="project" value="UniProtKB-SubCell"/>
</dbReference>
<evidence type="ECO:0000256" key="1">
    <source>
        <dbReference type="ARBA" id="ARBA00004167"/>
    </source>
</evidence>
<comment type="similarity">
    <text evidence="2 8">Belongs to the glycosyltransferase 92 family.</text>
</comment>
<comment type="subcellular location">
    <subcellularLocation>
        <location evidence="1">Membrane</location>
        <topology evidence="1">Single-pass membrane protein</topology>
    </subcellularLocation>
</comment>
<evidence type="ECO:0000256" key="5">
    <source>
        <dbReference type="ARBA" id="ARBA00022692"/>
    </source>
</evidence>
<dbReference type="AlphaFoldDB" id="A0AAE1TG14"/>
<feature type="compositionally biased region" description="Basic and acidic residues" evidence="9">
    <location>
        <begin position="563"/>
        <end position="572"/>
    </location>
</feature>
<evidence type="ECO:0000313" key="10">
    <source>
        <dbReference type="EMBL" id="KAK4282289.1"/>
    </source>
</evidence>
<keyword evidence="4 8" id="KW-0808">Transferase</keyword>
<dbReference type="GO" id="GO:0016757">
    <property type="term" value="F:glycosyltransferase activity"/>
    <property type="evidence" value="ECO:0007669"/>
    <property type="project" value="UniProtKB-UniRule"/>
</dbReference>
<organism evidence="10 11">
    <name type="scientific">Acacia crassicarpa</name>
    <name type="common">northern wattle</name>
    <dbReference type="NCBI Taxonomy" id="499986"/>
    <lineage>
        <taxon>Eukaryota</taxon>
        <taxon>Viridiplantae</taxon>
        <taxon>Streptophyta</taxon>
        <taxon>Embryophyta</taxon>
        <taxon>Tracheophyta</taxon>
        <taxon>Spermatophyta</taxon>
        <taxon>Magnoliopsida</taxon>
        <taxon>eudicotyledons</taxon>
        <taxon>Gunneridae</taxon>
        <taxon>Pentapetalae</taxon>
        <taxon>rosids</taxon>
        <taxon>fabids</taxon>
        <taxon>Fabales</taxon>
        <taxon>Fabaceae</taxon>
        <taxon>Caesalpinioideae</taxon>
        <taxon>mimosoid clade</taxon>
        <taxon>Acacieae</taxon>
        <taxon>Acacia</taxon>
    </lineage>
</organism>
<proteinExistence type="inferred from homology"/>
<evidence type="ECO:0000256" key="2">
    <source>
        <dbReference type="ARBA" id="ARBA00007647"/>
    </source>
</evidence>
<keyword evidence="3 8" id="KW-0328">Glycosyltransferase</keyword>
<reference evidence="10" key="1">
    <citation type="submission" date="2023-10" db="EMBL/GenBank/DDBJ databases">
        <title>Chromosome-level genome of the transformable northern wattle, Acacia crassicarpa.</title>
        <authorList>
            <person name="Massaro I."/>
            <person name="Sinha N.R."/>
            <person name="Poethig S."/>
            <person name="Leichty A.R."/>
        </authorList>
    </citation>
    <scope>NUCLEOTIDE SEQUENCE</scope>
    <source>
        <strain evidence="10">Acra3RX</strain>
        <tissue evidence="10">Leaf</tissue>
    </source>
</reference>
<gene>
    <name evidence="10" type="ORF">QN277_013685</name>
</gene>
<evidence type="ECO:0000256" key="4">
    <source>
        <dbReference type="ARBA" id="ARBA00022679"/>
    </source>
</evidence>
<feature type="compositionally biased region" description="Basic residues" evidence="9">
    <location>
        <begin position="553"/>
        <end position="562"/>
    </location>
</feature>
<evidence type="ECO:0000256" key="7">
    <source>
        <dbReference type="ARBA" id="ARBA00023136"/>
    </source>
</evidence>
<comment type="caution">
    <text evidence="10">The sequence shown here is derived from an EMBL/GenBank/DDBJ whole genome shotgun (WGS) entry which is preliminary data.</text>
</comment>
<keyword evidence="6 8" id="KW-1133">Transmembrane helix</keyword>
<name>A0AAE1TG14_9FABA</name>
<dbReference type="EC" id="2.4.1.-" evidence="8"/>
<dbReference type="PANTHER" id="PTHR21461:SF55">
    <property type="entry name" value="GLYCOSYLTRANSFERASE FAMILY 92 PROTEIN"/>
    <property type="match status" value="1"/>
</dbReference>
<dbReference type="Pfam" id="PF01697">
    <property type="entry name" value="Glyco_transf_92"/>
    <property type="match status" value="1"/>
</dbReference>
<keyword evidence="11" id="KW-1185">Reference proteome</keyword>
<dbReference type="PANTHER" id="PTHR21461">
    <property type="entry name" value="GLYCOSYLTRANSFERASE FAMILY 92 PROTEIN"/>
    <property type="match status" value="1"/>
</dbReference>
<dbReference type="EMBL" id="JAWXYG010000002">
    <property type="protein sequence ID" value="KAK4282289.1"/>
    <property type="molecule type" value="Genomic_DNA"/>
</dbReference>
<dbReference type="InterPro" id="IPR008166">
    <property type="entry name" value="Glyco_transf_92"/>
</dbReference>
<dbReference type="GO" id="GO:0005737">
    <property type="term" value="C:cytoplasm"/>
    <property type="evidence" value="ECO:0007669"/>
    <property type="project" value="TreeGrafter"/>
</dbReference>
<dbReference type="Proteomes" id="UP001293593">
    <property type="component" value="Unassembled WGS sequence"/>
</dbReference>
<evidence type="ECO:0000256" key="8">
    <source>
        <dbReference type="RuleBase" id="RU366017"/>
    </source>
</evidence>
<evidence type="ECO:0000256" key="3">
    <source>
        <dbReference type="ARBA" id="ARBA00022676"/>
    </source>
</evidence>